<dbReference type="GO" id="GO:0016052">
    <property type="term" value="P:carbohydrate catabolic process"/>
    <property type="evidence" value="ECO:0007669"/>
    <property type="project" value="TreeGrafter"/>
</dbReference>
<evidence type="ECO:0000313" key="5">
    <source>
        <dbReference type="Proteomes" id="UP000322025"/>
    </source>
</evidence>
<accession>A0A5M9I1A1</accession>
<dbReference type="EMBL" id="VMSO01000013">
    <property type="protein sequence ID" value="KAA8501032.1"/>
    <property type="molecule type" value="Genomic_DNA"/>
</dbReference>
<dbReference type="PROSITE" id="PS51904">
    <property type="entry name" value="GLYCOSYL_HYDROL_F25_2"/>
    <property type="match status" value="1"/>
</dbReference>
<dbReference type="InterPro" id="IPR017853">
    <property type="entry name" value="GH"/>
</dbReference>
<comment type="caution">
    <text evidence="4">The sequence shown here is derived from an EMBL/GenBank/DDBJ whole genome shotgun (WGS) entry which is preliminary data.</text>
</comment>
<keyword evidence="5" id="KW-1185">Reference proteome</keyword>
<reference evidence="4" key="1">
    <citation type="submission" date="2019-07" db="EMBL/GenBank/DDBJ databases">
        <authorList>
            <person name="Wongkuna S."/>
            <person name="Scaria J."/>
        </authorList>
    </citation>
    <scope>NUCLEOTIDE SEQUENCE [LARGE SCALE GENOMIC DNA]</scope>
    <source>
        <strain evidence="4">SW178</strain>
    </source>
</reference>
<evidence type="ECO:0000256" key="3">
    <source>
        <dbReference type="ARBA" id="ARBA00023295"/>
    </source>
</evidence>
<organism evidence="4 5">
    <name type="scientific">Mediterraneibacter catenae</name>
    <dbReference type="NCBI Taxonomy" id="2594882"/>
    <lineage>
        <taxon>Bacteria</taxon>
        <taxon>Bacillati</taxon>
        <taxon>Bacillota</taxon>
        <taxon>Clostridia</taxon>
        <taxon>Lachnospirales</taxon>
        <taxon>Lachnospiraceae</taxon>
        <taxon>Mediterraneibacter</taxon>
    </lineage>
</organism>
<gene>
    <name evidence="4" type="ORF">FNY66_10550</name>
</gene>
<dbReference type="Pfam" id="PF21540">
    <property type="entry name" value="Choline_bind_4"/>
    <property type="match status" value="9"/>
</dbReference>
<dbReference type="SUPFAM" id="SSF69360">
    <property type="entry name" value="Cell wall binding repeat"/>
    <property type="match status" value="1"/>
</dbReference>
<dbReference type="GO" id="GO:0003796">
    <property type="term" value="F:lysozyme activity"/>
    <property type="evidence" value="ECO:0007669"/>
    <property type="project" value="InterPro"/>
</dbReference>
<dbReference type="PANTHER" id="PTHR34135">
    <property type="entry name" value="LYSOZYME"/>
    <property type="match status" value="1"/>
</dbReference>
<dbReference type="PANTHER" id="PTHR34135:SF2">
    <property type="entry name" value="LYSOZYME"/>
    <property type="match status" value="1"/>
</dbReference>
<dbReference type="SUPFAM" id="SSF51445">
    <property type="entry name" value="(Trans)glycosidases"/>
    <property type="match status" value="1"/>
</dbReference>
<proteinExistence type="inferred from homology"/>
<dbReference type="InterPro" id="IPR018077">
    <property type="entry name" value="Glyco_hydro_fam25_subgr"/>
</dbReference>
<dbReference type="GO" id="GO:0009253">
    <property type="term" value="P:peptidoglycan catabolic process"/>
    <property type="evidence" value="ECO:0007669"/>
    <property type="project" value="InterPro"/>
</dbReference>
<dbReference type="RefSeq" id="WP_150311118.1">
    <property type="nucleotide sequence ID" value="NZ_VMSO01000013.1"/>
</dbReference>
<evidence type="ECO:0008006" key="6">
    <source>
        <dbReference type="Google" id="ProtNLM"/>
    </source>
</evidence>
<comment type="similarity">
    <text evidence="1">Belongs to the glycosyl hydrolase 25 family.</text>
</comment>
<dbReference type="AlphaFoldDB" id="A0A5M9I1A1"/>
<dbReference type="GO" id="GO:0016998">
    <property type="term" value="P:cell wall macromolecule catabolic process"/>
    <property type="evidence" value="ECO:0007669"/>
    <property type="project" value="InterPro"/>
</dbReference>
<dbReference type="OrthoDB" id="9765879at2"/>
<dbReference type="Gene3D" id="3.20.20.80">
    <property type="entry name" value="Glycosidases"/>
    <property type="match status" value="1"/>
</dbReference>
<dbReference type="InterPro" id="IPR048713">
    <property type="entry name" value="Choline_bind_rpt"/>
</dbReference>
<evidence type="ECO:0000256" key="1">
    <source>
        <dbReference type="ARBA" id="ARBA00010646"/>
    </source>
</evidence>
<dbReference type="Pfam" id="PF01183">
    <property type="entry name" value="Glyco_hydro_25"/>
    <property type="match status" value="1"/>
</dbReference>
<keyword evidence="2" id="KW-0378">Hydrolase</keyword>
<evidence type="ECO:0000256" key="2">
    <source>
        <dbReference type="ARBA" id="ARBA00022801"/>
    </source>
</evidence>
<dbReference type="SMART" id="SM00641">
    <property type="entry name" value="Glyco_25"/>
    <property type="match status" value="1"/>
</dbReference>
<protein>
    <recommendedName>
        <fullName evidence="6">Glycoside hydrolase</fullName>
    </recommendedName>
</protein>
<sequence length="548" mass="61960">MKIRRTAIALMIICLLGIEPSNYVYAYADDSKEIEFYQGEEEENSEAIANVDSVGSEDPGTGRYQGNIPEGFFDENGVQTYSESVIHNSRFDGYAIKKGIDVSTWNGTIDWKKVGDDGIEFAIIRGAYRGYGDQGTLVKDDKAAYNFEQAEKAGIPVGAYIFSQAVTEEEAVEEANYLLNIVKGYDITLPLVLDFEYASDGNGLTGRLYNADLSVEEATAVCRAFCKTVEDAGYNAMVYANKDMLENDLQASQISKDYLVWLAHYTSMTDYRGEYDFWQYTSVGKVDGISGNVDLNYWYVEPDQTKELIQENGEWLYYVNGVFQSNFTGLVKIDNRWYYILSGKWQSGYTGLVEYDTGTQYYVKDGTIQHGFTGLIKLGNRWYYILDGKWQSNYTGLVEYTSGTQYYVKSGIIQHGFSGLIKISNTWYYIVGGRWQHDYTGLAEYSSGTYYYVEAGVIRHDFTGLKKLGDVWYYIINGRWQSGFTGLAKYNTGSWYYVDEGVIDYSFNGIVKQGSCTYYVKSGKWQKGFDGKIVIDGTNYTVANGLIV</sequence>
<dbReference type="InterPro" id="IPR002053">
    <property type="entry name" value="Glyco_hydro_25"/>
</dbReference>
<keyword evidence="3" id="KW-0326">Glycosidase</keyword>
<dbReference type="Proteomes" id="UP000322025">
    <property type="component" value="Unassembled WGS sequence"/>
</dbReference>
<evidence type="ECO:0000313" key="4">
    <source>
        <dbReference type="EMBL" id="KAA8501032.1"/>
    </source>
</evidence>
<name>A0A5M9I1A1_9FIRM</name>
<dbReference type="CDD" id="cd06414">
    <property type="entry name" value="GH25_LytC-like"/>
    <property type="match status" value="1"/>
</dbReference>